<accession>A0A8J3YC46</accession>
<comment type="caution">
    <text evidence="2">The sequence shown here is derived from an EMBL/GenBank/DDBJ whole genome shotgun (WGS) entry which is preliminary data.</text>
</comment>
<evidence type="ECO:0000313" key="3">
    <source>
        <dbReference type="Proteomes" id="UP000652013"/>
    </source>
</evidence>
<keyword evidence="1" id="KW-0472">Membrane</keyword>
<dbReference type="Proteomes" id="UP000652013">
    <property type="component" value="Unassembled WGS sequence"/>
</dbReference>
<evidence type="ECO:0000256" key="1">
    <source>
        <dbReference type="SAM" id="Phobius"/>
    </source>
</evidence>
<gene>
    <name evidence="2" type="ORF">Sya03_45190</name>
</gene>
<evidence type="ECO:0000313" key="2">
    <source>
        <dbReference type="EMBL" id="GIJ05167.1"/>
    </source>
</evidence>
<dbReference type="EMBL" id="BOOY01000032">
    <property type="protein sequence ID" value="GIJ05167.1"/>
    <property type="molecule type" value="Genomic_DNA"/>
</dbReference>
<proteinExistence type="predicted"/>
<reference evidence="2" key="1">
    <citation type="submission" date="2021-01" db="EMBL/GenBank/DDBJ databases">
        <title>Whole genome shotgun sequence of Spirilliplanes yamanashiensis NBRC 15828.</title>
        <authorList>
            <person name="Komaki H."/>
            <person name="Tamura T."/>
        </authorList>
    </citation>
    <scope>NUCLEOTIDE SEQUENCE</scope>
    <source>
        <strain evidence="2">NBRC 15828</strain>
    </source>
</reference>
<dbReference type="AlphaFoldDB" id="A0A8J3YC46"/>
<feature type="transmembrane region" description="Helical" evidence="1">
    <location>
        <begin position="20"/>
        <end position="38"/>
    </location>
</feature>
<organism evidence="2 3">
    <name type="scientific">Spirilliplanes yamanashiensis</name>
    <dbReference type="NCBI Taxonomy" id="42233"/>
    <lineage>
        <taxon>Bacteria</taxon>
        <taxon>Bacillati</taxon>
        <taxon>Actinomycetota</taxon>
        <taxon>Actinomycetes</taxon>
        <taxon>Micromonosporales</taxon>
        <taxon>Micromonosporaceae</taxon>
        <taxon>Spirilliplanes</taxon>
    </lineage>
</organism>
<name>A0A8J3YC46_9ACTN</name>
<keyword evidence="3" id="KW-1185">Reference proteome</keyword>
<dbReference type="RefSeq" id="WP_275411474.1">
    <property type="nucleotide sequence ID" value="NZ_BAAAGJ010000011.1"/>
</dbReference>
<protein>
    <submittedName>
        <fullName evidence="2">Uncharacterized protein</fullName>
    </submittedName>
</protein>
<keyword evidence="1" id="KW-0812">Transmembrane</keyword>
<keyword evidence="1" id="KW-1133">Transmembrane helix</keyword>
<sequence length="42" mass="4611">MTPYTLAADVDWNDVHAVQLLGAVGGALILLWAIRAMFGRKR</sequence>